<dbReference type="InterPro" id="IPR046342">
    <property type="entry name" value="CBS_dom_sf"/>
</dbReference>
<evidence type="ECO:0000256" key="4">
    <source>
        <dbReference type="ARBA" id="ARBA00022553"/>
    </source>
</evidence>
<keyword evidence="10" id="KW-0472">Membrane</keyword>
<evidence type="ECO:0000256" key="9">
    <source>
        <dbReference type="ARBA" id="ARBA00023012"/>
    </source>
</evidence>
<dbReference type="Pfam" id="PF02518">
    <property type="entry name" value="HATPase_c"/>
    <property type="match status" value="1"/>
</dbReference>
<evidence type="ECO:0000256" key="7">
    <source>
        <dbReference type="ARBA" id="ARBA00022777"/>
    </source>
</evidence>
<dbReference type="GO" id="GO:0009927">
    <property type="term" value="F:histidine phosphotransfer kinase activity"/>
    <property type="evidence" value="ECO:0007669"/>
    <property type="project" value="TreeGrafter"/>
</dbReference>
<evidence type="ECO:0000256" key="5">
    <source>
        <dbReference type="ARBA" id="ARBA00022679"/>
    </source>
</evidence>
<keyword evidence="8" id="KW-0067">ATP-binding</keyword>
<dbReference type="EC" id="2.7.13.3" evidence="3"/>
<dbReference type="InterPro" id="IPR003594">
    <property type="entry name" value="HATPase_dom"/>
</dbReference>
<dbReference type="SUPFAM" id="SSF47384">
    <property type="entry name" value="Homodimeric domain of signal transducing histidine kinase"/>
    <property type="match status" value="1"/>
</dbReference>
<evidence type="ECO:0000256" key="11">
    <source>
        <dbReference type="PROSITE-ProRule" id="PRU00703"/>
    </source>
</evidence>
<dbReference type="Proteomes" id="UP000319148">
    <property type="component" value="Unassembled WGS sequence"/>
</dbReference>
<evidence type="ECO:0000313" key="15">
    <source>
        <dbReference type="EMBL" id="TPD57589.1"/>
    </source>
</evidence>
<dbReference type="PANTHER" id="PTHR43047">
    <property type="entry name" value="TWO-COMPONENT HISTIDINE PROTEIN KINASE"/>
    <property type="match status" value="1"/>
</dbReference>
<feature type="domain" description="CBS" evidence="14">
    <location>
        <begin position="11"/>
        <end position="70"/>
    </location>
</feature>
<dbReference type="Pfam" id="PF00512">
    <property type="entry name" value="HisKA"/>
    <property type="match status" value="1"/>
</dbReference>
<accession>A0A501PB14</accession>
<evidence type="ECO:0000313" key="16">
    <source>
        <dbReference type="Proteomes" id="UP000319148"/>
    </source>
</evidence>
<name>A0A501PB14_9PROT</name>
<dbReference type="InterPro" id="IPR003661">
    <property type="entry name" value="HisK_dim/P_dom"/>
</dbReference>
<evidence type="ECO:0000256" key="2">
    <source>
        <dbReference type="ARBA" id="ARBA00004370"/>
    </source>
</evidence>
<dbReference type="SUPFAM" id="SSF55874">
    <property type="entry name" value="ATPase domain of HSP90 chaperone/DNA topoisomerase II/histidine kinase"/>
    <property type="match status" value="1"/>
</dbReference>
<evidence type="ECO:0000259" key="13">
    <source>
        <dbReference type="PROSITE" id="PS50109"/>
    </source>
</evidence>
<sequence length="403" mass="44321">MIMSMEDRVEILAIDVPVVTPNTSCEEVYHLFQEDPDLLAVTVLQDGQPIGLAHRTDLTLALADRFGNALFARKPISTLITETPLIVDAGNSIDFLSNMLAYDATHALQKGFIICRGSEYIGVGTAISLLQASIERTRRRAEELQKAKTIAIQANKSKSAFLANMNHELRTPLNAIIGFTEMIQKEAYGPIEQPEYREYVDIVNASGNHLLNVINAILDMSKIEAGKMEMREQECDIFDLVQQVSRMMTSTAGKKNIGLEMDLPDDLPDLCCDPTMVRQILLNLISNAIKFSPDDTVVSLTVRVTDCGNMEISVQDHGVGISRENIEAVVKPFFQVDGDLNRAQEGTGLGLSIVKAYLELHQARLDIESELGQGTRVIVTFPLARVICVEKPCCDADAAAIAE</sequence>
<dbReference type="InterPro" id="IPR000644">
    <property type="entry name" value="CBS_dom"/>
</dbReference>
<keyword evidence="9" id="KW-0902">Two-component regulatory system</keyword>
<keyword evidence="7" id="KW-0418">Kinase</keyword>
<feature type="coiled-coil region" evidence="12">
    <location>
        <begin position="127"/>
        <end position="154"/>
    </location>
</feature>
<dbReference type="FunFam" id="1.10.287.130:FF:000038">
    <property type="entry name" value="Sensory transduction histidine kinase"/>
    <property type="match status" value="1"/>
</dbReference>
<keyword evidence="6" id="KW-0547">Nucleotide-binding</keyword>
<dbReference type="InterPro" id="IPR004358">
    <property type="entry name" value="Sig_transdc_His_kin-like_C"/>
</dbReference>
<feature type="domain" description="Histidine kinase" evidence="13">
    <location>
        <begin position="164"/>
        <end position="385"/>
    </location>
</feature>
<keyword evidence="12" id="KW-0175">Coiled coil</keyword>
<dbReference type="PROSITE" id="PS50109">
    <property type="entry name" value="HIS_KIN"/>
    <property type="match status" value="1"/>
</dbReference>
<gene>
    <name evidence="15" type="ORF">FIV46_15870</name>
</gene>
<organism evidence="15 16">
    <name type="scientific">Emcibacter nanhaiensis</name>
    <dbReference type="NCBI Taxonomy" id="1505037"/>
    <lineage>
        <taxon>Bacteria</taxon>
        <taxon>Pseudomonadati</taxon>
        <taxon>Pseudomonadota</taxon>
        <taxon>Alphaproteobacteria</taxon>
        <taxon>Emcibacterales</taxon>
        <taxon>Emcibacteraceae</taxon>
        <taxon>Emcibacter</taxon>
    </lineage>
</organism>
<reference evidence="16" key="1">
    <citation type="submission" date="2019-06" db="EMBL/GenBank/DDBJ databases">
        <title>The complete genome of Emcibacter congregatus ZYLT.</title>
        <authorList>
            <person name="Zhao Z."/>
        </authorList>
    </citation>
    <scope>NUCLEOTIDE SEQUENCE [LARGE SCALE GENOMIC DNA]</scope>
    <source>
        <strain evidence="16">MCCC 1A06723</strain>
    </source>
</reference>
<comment type="subcellular location">
    <subcellularLocation>
        <location evidence="2">Membrane</location>
    </subcellularLocation>
</comment>
<dbReference type="GO" id="GO:0000155">
    <property type="term" value="F:phosphorelay sensor kinase activity"/>
    <property type="evidence" value="ECO:0007669"/>
    <property type="project" value="InterPro"/>
</dbReference>
<keyword evidence="5" id="KW-0808">Transferase</keyword>
<dbReference type="AlphaFoldDB" id="A0A501PB14"/>
<dbReference type="Gene3D" id="1.10.287.130">
    <property type="match status" value="1"/>
</dbReference>
<dbReference type="InterPro" id="IPR036890">
    <property type="entry name" value="HATPase_C_sf"/>
</dbReference>
<dbReference type="CDD" id="cd00082">
    <property type="entry name" value="HisKA"/>
    <property type="match status" value="1"/>
</dbReference>
<evidence type="ECO:0000256" key="10">
    <source>
        <dbReference type="ARBA" id="ARBA00023136"/>
    </source>
</evidence>
<evidence type="ECO:0000256" key="6">
    <source>
        <dbReference type="ARBA" id="ARBA00022741"/>
    </source>
</evidence>
<keyword evidence="11" id="KW-0129">CBS domain</keyword>
<evidence type="ECO:0000256" key="3">
    <source>
        <dbReference type="ARBA" id="ARBA00012438"/>
    </source>
</evidence>
<dbReference type="SMART" id="SM00387">
    <property type="entry name" value="HATPase_c"/>
    <property type="match status" value="1"/>
</dbReference>
<keyword evidence="16" id="KW-1185">Reference proteome</keyword>
<keyword evidence="4" id="KW-0597">Phosphoprotein</keyword>
<dbReference type="InterPro" id="IPR036097">
    <property type="entry name" value="HisK_dim/P_sf"/>
</dbReference>
<dbReference type="PROSITE" id="PS51371">
    <property type="entry name" value="CBS"/>
    <property type="match status" value="1"/>
</dbReference>
<evidence type="ECO:0000256" key="1">
    <source>
        <dbReference type="ARBA" id="ARBA00000085"/>
    </source>
</evidence>
<evidence type="ECO:0000256" key="12">
    <source>
        <dbReference type="SAM" id="Coils"/>
    </source>
</evidence>
<dbReference type="GO" id="GO:0005886">
    <property type="term" value="C:plasma membrane"/>
    <property type="evidence" value="ECO:0007669"/>
    <property type="project" value="TreeGrafter"/>
</dbReference>
<dbReference type="PANTHER" id="PTHR43047:SF72">
    <property type="entry name" value="OSMOSENSING HISTIDINE PROTEIN KINASE SLN1"/>
    <property type="match status" value="1"/>
</dbReference>
<evidence type="ECO:0000259" key="14">
    <source>
        <dbReference type="PROSITE" id="PS51371"/>
    </source>
</evidence>
<dbReference type="EMBL" id="VFIY01000018">
    <property type="protein sequence ID" value="TPD57589.1"/>
    <property type="molecule type" value="Genomic_DNA"/>
</dbReference>
<dbReference type="GO" id="GO:0005524">
    <property type="term" value="F:ATP binding"/>
    <property type="evidence" value="ECO:0007669"/>
    <property type="project" value="UniProtKB-KW"/>
</dbReference>
<dbReference type="Gene3D" id="3.30.565.10">
    <property type="entry name" value="Histidine kinase-like ATPase, C-terminal domain"/>
    <property type="match status" value="1"/>
</dbReference>
<dbReference type="PRINTS" id="PR00344">
    <property type="entry name" value="BCTRLSENSOR"/>
</dbReference>
<proteinExistence type="predicted"/>
<dbReference type="SMART" id="SM00388">
    <property type="entry name" value="HisKA"/>
    <property type="match status" value="1"/>
</dbReference>
<dbReference type="FunFam" id="3.30.565.10:FF:000006">
    <property type="entry name" value="Sensor histidine kinase WalK"/>
    <property type="match status" value="1"/>
</dbReference>
<evidence type="ECO:0000256" key="8">
    <source>
        <dbReference type="ARBA" id="ARBA00022840"/>
    </source>
</evidence>
<comment type="caution">
    <text evidence="15">The sequence shown here is derived from an EMBL/GenBank/DDBJ whole genome shotgun (WGS) entry which is preliminary data.</text>
</comment>
<comment type="catalytic activity">
    <reaction evidence="1">
        <text>ATP + protein L-histidine = ADP + protein N-phospho-L-histidine.</text>
        <dbReference type="EC" id="2.7.13.3"/>
    </reaction>
</comment>
<dbReference type="SUPFAM" id="SSF54631">
    <property type="entry name" value="CBS-domain pair"/>
    <property type="match status" value="1"/>
</dbReference>
<protein>
    <recommendedName>
        <fullName evidence="3">histidine kinase</fullName>
        <ecNumber evidence="3">2.7.13.3</ecNumber>
    </recommendedName>
</protein>
<dbReference type="OrthoDB" id="8477705at2"/>
<dbReference type="InterPro" id="IPR005467">
    <property type="entry name" value="His_kinase_dom"/>
</dbReference>